<feature type="region of interest" description="Disordered" evidence="8">
    <location>
        <begin position="627"/>
        <end position="925"/>
    </location>
</feature>
<evidence type="ECO:0000256" key="3">
    <source>
        <dbReference type="ARBA" id="ARBA00022614"/>
    </source>
</evidence>
<evidence type="ECO:0000256" key="4">
    <source>
        <dbReference type="ARBA" id="ARBA00022723"/>
    </source>
</evidence>
<protein>
    <submittedName>
        <fullName evidence="11">Adenylate cyclase</fullName>
    </submittedName>
</protein>
<accession>A0AAF0YCG8</accession>
<dbReference type="GO" id="GO:0010997">
    <property type="term" value="F:anaphase-promoting complex binding"/>
    <property type="evidence" value="ECO:0007669"/>
    <property type="project" value="InterPro"/>
</dbReference>
<dbReference type="PROSITE" id="PS50125">
    <property type="entry name" value="GUANYLATE_CYCLASE_2"/>
    <property type="match status" value="1"/>
</dbReference>
<evidence type="ECO:0000256" key="2">
    <source>
        <dbReference type="ARBA" id="ARBA00022574"/>
    </source>
</evidence>
<dbReference type="InterPro" id="IPR001054">
    <property type="entry name" value="A/G_cyclase"/>
</dbReference>
<feature type="compositionally biased region" description="Basic residues" evidence="8">
    <location>
        <begin position="710"/>
        <end position="720"/>
    </location>
</feature>
<comment type="similarity">
    <text evidence="1">Belongs to the WD repeat CDC20/Fizzy family.</text>
</comment>
<dbReference type="Gene3D" id="2.130.10.10">
    <property type="entry name" value="YVTN repeat-like/Quinoprotein amine dehydrogenase"/>
    <property type="match status" value="1"/>
</dbReference>
<dbReference type="Pfam" id="PF24807">
    <property type="entry name" value="WD40_CDC20-Fz"/>
    <property type="match status" value="1"/>
</dbReference>
<feature type="region of interest" description="Disordered" evidence="8">
    <location>
        <begin position="86"/>
        <end position="115"/>
    </location>
</feature>
<organism evidence="11 12">
    <name type="scientific">Vanrija pseudolonga</name>
    <dbReference type="NCBI Taxonomy" id="143232"/>
    <lineage>
        <taxon>Eukaryota</taxon>
        <taxon>Fungi</taxon>
        <taxon>Dikarya</taxon>
        <taxon>Basidiomycota</taxon>
        <taxon>Agaricomycotina</taxon>
        <taxon>Tremellomycetes</taxon>
        <taxon>Trichosporonales</taxon>
        <taxon>Trichosporonaceae</taxon>
        <taxon>Vanrija</taxon>
    </lineage>
</organism>
<keyword evidence="12" id="KW-1185">Reference proteome</keyword>
<dbReference type="SMART" id="SM00044">
    <property type="entry name" value="CYCc"/>
    <property type="match status" value="1"/>
</dbReference>
<dbReference type="PROSITE" id="PS50294">
    <property type="entry name" value="WD_REPEATS_REGION"/>
    <property type="match status" value="1"/>
</dbReference>
<feature type="compositionally biased region" description="Polar residues" evidence="8">
    <location>
        <begin position="849"/>
        <end position="881"/>
    </location>
</feature>
<feature type="region of interest" description="Disordered" evidence="8">
    <location>
        <begin position="942"/>
        <end position="1071"/>
    </location>
</feature>
<dbReference type="SUPFAM" id="SSF52058">
    <property type="entry name" value="L domain-like"/>
    <property type="match status" value="2"/>
</dbReference>
<feature type="region of interest" description="Disordered" evidence="8">
    <location>
        <begin position="140"/>
        <end position="165"/>
    </location>
</feature>
<dbReference type="PROSITE" id="PS50082">
    <property type="entry name" value="WD_REPEATS_2"/>
    <property type="match status" value="3"/>
</dbReference>
<dbReference type="Gene3D" id="3.60.40.10">
    <property type="entry name" value="PPM-type phosphatase domain"/>
    <property type="match status" value="1"/>
</dbReference>
<dbReference type="InterPro" id="IPR001611">
    <property type="entry name" value="Leu-rich_rpt"/>
</dbReference>
<sequence length="2666" mass="290344">MSSIYDTEFSRRIRSSVSTPPRSPAKRVPHTKERDVFGDVERTRSPRGMSPLSSVSASKGKAVVRDYGDRFIPTRDGSDLHAAYALLPDSSGNHDGPSKPRQRRKSGHGQCTDAEARREEVNATFSHLLKNELFPVPLSPSRRKSAFSPPPSGNHGSPVTPSKKRILNFSSPASRRMAQLTNGGTLDDMNHDRYSLSPVGRDTQRVLLSPRKSVRQISRTPFKVLDAPELADDFYLNLVSWSQSNILAVGLNSCVYLWSAQTSRVTKLCEMAGSGVDGDDCLDTITGLEWTNKGSTIAIGTSHGSVEIWDAEYCKRIRTMSGHTARVGSLAWNNHILSSGSRDRTILHRDTRAPDQYIRRLSGHHKQEVCGLKWNLDTDQLASGGNDNKLFVWGGTDTRPTWRFGEHRAAVKAIAWSPHQRGVLASGGGTADKKIRFWNSLTGGLVSEWDTGSQVCNLMWSKNSNELVSTHGYSGGPVQNQIQIWKYPSMTQVATLTGHTYRVLYLAMSPDGQTIVTGAGDETLRFWNAFQRGSDNLFDGATFASPLSMVDEHAPPGGGYVAPFDTSFLGVDADPDPLGTHGAGAQNGNGDHGDLHSEAEHYPGLVVSNGMGLSFDNEMADILDPSAKQQSVTTPAAAPNIAPWLQEDEPTPRPAPTPTLDSPRPPSPAPTAASGGSAGLSQPPTPVMGGTEKVEKRKHHFPSVPSLPRVLRHHQHHHHHSQDDTEYPGTPSGAPSPRSGSVSSLVDTAAATPAGSRAPSIRGGQREPSPPPFERERQYSIASTGSASSSHSTHRFARFGSVAAGASTSPVEKKQKGGLFSKLKRRTGQSVSAASGFSTHPDLRPMPQRSVTGPQQQRQQSISVPGGLTMTSLPTGGQRQASISSTSSSSGSTYPAFPSPLSRRRSSRAATSDISPLDELSEPEFHIDMDLDDMEGIVDPTLINARPSVPGPVSGEDAPDLGLADALHHTSSFASGTDVPPGRSIVQESTGAASFARANPFASTGSSGGSDQLKAGAHTPPSPSDVSPKHSTVPGASNAPRRPSQLRNVKMDSIDSSASDQTSPLAPSWAQGMTGSKAGMFSDPFGVAVAGSGAQTSVSPSRNDYLKGPHGSIAPAIPPFSATSSAAAWAAPESWGVEGDELGEEDEEGGLSEEDEDWAEEDGNRVTTPTQLDPQRGSAGSDQLHNGNQHHHHHHHHHKKKAHTGNTIKGVPTGEGALPNVPHFTRIYLDDGSYSIMSFLLTTTTAEIINILAGGTEGKKVQTSMKLYVREHGQDRQLLPGDRPLGLQARRLLQAGYTEAEHIEEIGKEDLTMLCKFIYQTPVLPVINPEEESAYESFEFIDLSGRDLQVIPIFLHLHADNIIILNVSRNPMTDLPLDFIDACTSLKELRMSNMALKRVPASIRSSATLSRLDLSCNRIADLESVNLSDITTLLSLKVQNNRLSSIPSYFLQMKALKYLNISNNVFEKFPEVVCEMSNLVDLDVSFNQIDELPSEMSNLKSLERLTCVGNALREFPESFSTLANLRVLDVRRNKLIDLTPVYALPNLATLRADSNDLVTLDTELGAKVRDFSVPHNSITRFTLACSPGSTISYSLTHLNLSYGKISVLDDGALSELVNLVELNLNFNQFNRLPQTLDKLVNLEAFSCTDNMLSTFPVGCLGNMTKLRICNIHNNNLAEIPADLWLCPSLEVINLSSNLLQLLPNPPTSWVDKAMDPQRKLSVVSSTSDKSRRVPPAGVSLKSLFLADNRLADEIFHQIALFSKLKVLNVSFNEIQEIPSYTLSRCDKLEQLYLSGNKLTSLPSEDLEQLTNLRVLHVNGNKLQTLPAELGHLSHLSHLDVGSNVLKYNISNWPYDWNWNWNTALRYLNLSGNKRLEIKPSSGQEMSHATVHQQHAAGPRKDLSDFNGLTHLRVLGLMDVTLRIPSLPDESDEKRVRTSFSEINNMAYGISDMLGSVEHLAMFDLAVPNFRGSAQECLFGMFGRAAPSVPAGKIPKYLQENFSSTLADQLKVLQPEEAVTEALRRTFLNINKATFDHLSGIDDRHRPSDASFMSIGNARKSTMHSQLRTGASGAVVYVVDKTLHCANAGDVLVVLSRGGNYELLSRRHDPTERDESQRIRRAEAWVSPKGLVNDDKEIEISRAFGFYQALPAVNASPEVRTRVLTEADEFVIIGNSALWKCCSYQTAVDIARTAKDDPMMAAQKLRDFAISYGAEGSVMVMVVSVSDLFGKRGRALTGPAPPEDDLIKRAYQKRRNAEVEVGDRTLNRLQQEIDPPTGTVAIVFTDIVNSTALWETNPGMPTAIKLHHSFMRRQLRLDGGYEVKTEGDAFMVSFQSVTAALLWAFNCQIGLLQQEWPRELLESEDGKVMYDSKGHIIHRGLRVRMGVHWGSPECEVDPITRRMDYYGPMVNRSARVSAGADGGQLMASQDVLNVIRSLREYIESSDEHSLDELPPDVKREVLELRRIGGIEIKEVGERKLKGLEVPEKLSVLFPKTLSGRLELFSGLRANVEVNEARSYASEKHIEDARQLSALVLRLEALCALQHAPAPPGDRTGPLNSPALPPPERMSLASARKSISTGPGAPPRPAPISAALGPSIRDNITEDELIEVLGSLTTRAENSLSTLYLKHLGGFSTVLAALEKATRVDQSLLVHALSLMNGAMSGAP</sequence>
<feature type="region of interest" description="Disordered" evidence="8">
    <location>
        <begin position="1"/>
        <end position="60"/>
    </location>
</feature>
<dbReference type="SUPFAM" id="SSF81606">
    <property type="entry name" value="PP2C-like"/>
    <property type="match status" value="1"/>
</dbReference>
<dbReference type="GO" id="GO:0009190">
    <property type="term" value="P:cyclic nucleotide biosynthetic process"/>
    <property type="evidence" value="ECO:0007669"/>
    <property type="project" value="InterPro"/>
</dbReference>
<dbReference type="FunFam" id="3.80.10.10:FF:000305">
    <property type="entry name" value="Adenylate cyclase AcyA"/>
    <property type="match status" value="1"/>
</dbReference>
<dbReference type="InterPro" id="IPR001932">
    <property type="entry name" value="PPM-type_phosphatase-like_dom"/>
</dbReference>
<evidence type="ECO:0000313" key="12">
    <source>
        <dbReference type="Proteomes" id="UP000827549"/>
    </source>
</evidence>
<dbReference type="GO" id="GO:0005680">
    <property type="term" value="C:anaphase-promoting complex"/>
    <property type="evidence" value="ECO:0007669"/>
    <property type="project" value="TreeGrafter"/>
</dbReference>
<gene>
    <name evidence="11" type="primary">UAC1</name>
    <name evidence="11" type="ORF">LOC62_03G004551</name>
</gene>
<dbReference type="PROSITE" id="PS51450">
    <property type="entry name" value="LRR"/>
    <property type="match status" value="5"/>
</dbReference>
<dbReference type="GO" id="GO:0046872">
    <property type="term" value="F:metal ion binding"/>
    <property type="evidence" value="ECO:0007669"/>
    <property type="project" value="UniProtKB-KW"/>
</dbReference>
<feature type="compositionally biased region" description="Polar residues" evidence="8">
    <location>
        <begin position="1054"/>
        <end position="1065"/>
    </location>
</feature>
<feature type="compositionally biased region" description="Basic residues" evidence="8">
    <location>
        <begin position="1188"/>
        <end position="1203"/>
    </location>
</feature>
<keyword evidence="2 7" id="KW-0853">WD repeat</keyword>
<dbReference type="CDD" id="cd07302">
    <property type="entry name" value="CHD"/>
    <property type="match status" value="1"/>
</dbReference>
<dbReference type="Gene3D" id="3.80.10.10">
    <property type="entry name" value="Ribonuclease Inhibitor"/>
    <property type="match status" value="4"/>
</dbReference>
<dbReference type="EMBL" id="CP086716">
    <property type="protein sequence ID" value="WOO81023.1"/>
    <property type="molecule type" value="Genomic_DNA"/>
</dbReference>
<dbReference type="SMART" id="SM00365">
    <property type="entry name" value="LRR_SD22"/>
    <property type="match status" value="5"/>
</dbReference>
<dbReference type="InterPro" id="IPR029787">
    <property type="entry name" value="Nucleotide_cyclase"/>
</dbReference>
<dbReference type="GeneID" id="87807789"/>
<evidence type="ECO:0000259" key="10">
    <source>
        <dbReference type="PROSITE" id="PS51746"/>
    </source>
</evidence>
<dbReference type="Pfam" id="PF23010">
    <property type="entry name" value="RA_3"/>
    <property type="match status" value="1"/>
</dbReference>
<dbReference type="PANTHER" id="PTHR19918:SF1">
    <property type="entry name" value="FIZZY-RELATED PROTEIN HOMOLOG"/>
    <property type="match status" value="1"/>
</dbReference>
<evidence type="ECO:0000256" key="7">
    <source>
        <dbReference type="PROSITE-ProRule" id="PRU00221"/>
    </source>
</evidence>
<dbReference type="PROSITE" id="PS51746">
    <property type="entry name" value="PPM_2"/>
    <property type="match status" value="1"/>
</dbReference>
<dbReference type="GO" id="GO:0031145">
    <property type="term" value="P:anaphase-promoting complex-dependent catabolic process"/>
    <property type="evidence" value="ECO:0007669"/>
    <property type="project" value="TreeGrafter"/>
</dbReference>
<feature type="domain" description="Guanylate cyclase" evidence="9">
    <location>
        <begin position="2280"/>
        <end position="2416"/>
    </location>
</feature>
<dbReference type="InterPro" id="IPR032675">
    <property type="entry name" value="LRR_dom_sf"/>
</dbReference>
<proteinExistence type="inferred from homology"/>
<dbReference type="InterPro" id="IPR036457">
    <property type="entry name" value="PPM-type-like_dom_sf"/>
</dbReference>
<dbReference type="GO" id="GO:0035556">
    <property type="term" value="P:intracellular signal transduction"/>
    <property type="evidence" value="ECO:0007669"/>
    <property type="project" value="InterPro"/>
</dbReference>
<feature type="compositionally biased region" description="Basic and acidic residues" evidence="8">
    <location>
        <begin position="30"/>
        <end position="44"/>
    </location>
</feature>
<dbReference type="SMART" id="SM00369">
    <property type="entry name" value="LRR_TYP"/>
    <property type="match status" value="12"/>
</dbReference>
<dbReference type="CDD" id="cd17214">
    <property type="entry name" value="RA_CYR1_like"/>
    <property type="match status" value="1"/>
</dbReference>
<feature type="compositionally biased region" description="Low complexity" evidence="8">
    <location>
        <begin position="780"/>
        <end position="791"/>
    </location>
</feature>
<keyword evidence="3" id="KW-0433">Leucine-rich repeat</keyword>
<dbReference type="Gene3D" id="3.30.70.1230">
    <property type="entry name" value="Nucleotide cyclase"/>
    <property type="match status" value="1"/>
</dbReference>
<keyword evidence="6" id="KW-0131">Cell cycle</keyword>
<reference evidence="11" key="1">
    <citation type="submission" date="2023-10" db="EMBL/GenBank/DDBJ databases">
        <authorList>
            <person name="Noh H."/>
        </authorList>
    </citation>
    <scope>NUCLEOTIDE SEQUENCE</scope>
    <source>
        <strain evidence="11">DUCC4014</strain>
    </source>
</reference>
<feature type="compositionally biased region" description="Acidic residues" evidence="8">
    <location>
        <begin position="1138"/>
        <end position="1161"/>
    </location>
</feature>
<dbReference type="InterPro" id="IPR001680">
    <property type="entry name" value="WD40_rpt"/>
</dbReference>
<dbReference type="InterPro" id="IPR003591">
    <property type="entry name" value="Leu-rich_rpt_typical-subtyp"/>
</dbReference>
<feature type="compositionally biased region" description="Pro residues" evidence="8">
    <location>
        <begin position="652"/>
        <end position="669"/>
    </location>
</feature>
<feature type="repeat" description="WD" evidence="7">
    <location>
        <begin position="362"/>
        <end position="393"/>
    </location>
</feature>
<keyword evidence="5" id="KW-0677">Repeat</keyword>
<dbReference type="Pfam" id="PF00211">
    <property type="entry name" value="Guanylate_cyc"/>
    <property type="match status" value="1"/>
</dbReference>
<dbReference type="GO" id="GO:1990757">
    <property type="term" value="F:ubiquitin ligase activator activity"/>
    <property type="evidence" value="ECO:0007669"/>
    <property type="project" value="TreeGrafter"/>
</dbReference>
<dbReference type="Pfam" id="PF13855">
    <property type="entry name" value="LRR_8"/>
    <property type="match status" value="1"/>
</dbReference>
<feature type="region of interest" description="Disordered" evidence="8">
    <location>
        <begin position="2546"/>
        <end position="2595"/>
    </location>
</feature>
<evidence type="ECO:0000256" key="6">
    <source>
        <dbReference type="ARBA" id="ARBA00023306"/>
    </source>
</evidence>
<evidence type="ECO:0000313" key="11">
    <source>
        <dbReference type="EMBL" id="WOO81023.1"/>
    </source>
</evidence>
<dbReference type="CDD" id="cd00143">
    <property type="entry name" value="PP2Cc"/>
    <property type="match status" value="1"/>
</dbReference>
<dbReference type="InterPro" id="IPR036322">
    <property type="entry name" value="WD40_repeat_dom_sf"/>
</dbReference>
<evidence type="ECO:0000256" key="8">
    <source>
        <dbReference type="SAM" id="MobiDB-lite"/>
    </source>
</evidence>
<name>A0AAF0YCG8_9TREE</name>
<feature type="compositionally biased region" description="Polar residues" evidence="8">
    <location>
        <begin position="1165"/>
        <end position="1187"/>
    </location>
</feature>
<dbReference type="InterPro" id="IPR055071">
    <property type="entry name" value="RA_PHLPP-like"/>
</dbReference>
<feature type="compositionally biased region" description="Polar residues" evidence="8">
    <location>
        <begin position="828"/>
        <end position="838"/>
    </location>
</feature>
<dbReference type="RefSeq" id="XP_062627055.1">
    <property type="nucleotide sequence ID" value="XM_062771071.1"/>
</dbReference>
<feature type="domain" description="PPM-type phosphatase" evidence="10">
    <location>
        <begin position="1946"/>
        <end position="2224"/>
    </location>
</feature>
<feature type="region of interest" description="Disordered" evidence="8">
    <location>
        <begin position="571"/>
        <end position="598"/>
    </location>
</feature>
<dbReference type="Proteomes" id="UP000827549">
    <property type="component" value="Chromosome 3"/>
</dbReference>
<feature type="compositionally biased region" description="Low complexity" evidence="8">
    <location>
        <begin position="882"/>
        <end position="901"/>
    </location>
</feature>
<evidence type="ECO:0000256" key="1">
    <source>
        <dbReference type="ARBA" id="ARBA00006445"/>
    </source>
</evidence>
<feature type="region of interest" description="Disordered" evidence="8">
    <location>
        <begin position="1136"/>
        <end position="1217"/>
    </location>
</feature>
<dbReference type="SMART" id="SM00332">
    <property type="entry name" value="PP2Cc"/>
    <property type="match status" value="1"/>
</dbReference>
<dbReference type="SUPFAM" id="SSF50978">
    <property type="entry name" value="WD40 repeat-like"/>
    <property type="match status" value="1"/>
</dbReference>
<dbReference type="SUPFAM" id="SSF55073">
    <property type="entry name" value="Nucleotide cyclase"/>
    <property type="match status" value="1"/>
</dbReference>
<dbReference type="SMART" id="SM00364">
    <property type="entry name" value="LRR_BAC"/>
    <property type="match status" value="12"/>
</dbReference>
<dbReference type="GO" id="GO:1905786">
    <property type="term" value="P:positive regulation of anaphase-promoting complex-dependent catabolic process"/>
    <property type="evidence" value="ECO:0007669"/>
    <property type="project" value="TreeGrafter"/>
</dbReference>
<dbReference type="InterPro" id="IPR033010">
    <property type="entry name" value="Cdc20/Fizzy"/>
</dbReference>
<dbReference type="SMART" id="SM00320">
    <property type="entry name" value="WD40"/>
    <property type="match status" value="7"/>
</dbReference>
<dbReference type="PANTHER" id="PTHR19918">
    <property type="entry name" value="CELL DIVISION CYCLE 20 CDC20 FIZZY -RELATED"/>
    <property type="match status" value="1"/>
</dbReference>
<feature type="repeat" description="WD" evidence="7">
    <location>
        <begin position="283"/>
        <end position="319"/>
    </location>
</feature>
<dbReference type="Pfam" id="PF00481">
    <property type="entry name" value="PP2C"/>
    <property type="match status" value="1"/>
</dbReference>
<evidence type="ECO:0000256" key="5">
    <source>
        <dbReference type="ARBA" id="ARBA00022737"/>
    </source>
</evidence>
<dbReference type="InterPro" id="IPR015943">
    <property type="entry name" value="WD40/YVTN_repeat-like_dom_sf"/>
</dbReference>
<keyword evidence="4" id="KW-0479">Metal-binding</keyword>
<feature type="repeat" description="WD" evidence="7">
    <location>
        <begin position="496"/>
        <end position="528"/>
    </location>
</feature>
<feature type="compositionally biased region" description="Low complexity" evidence="8">
    <location>
        <begin position="670"/>
        <end position="682"/>
    </location>
</feature>
<evidence type="ECO:0000259" key="9">
    <source>
        <dbReference type="PROSITE" id="PS50125"/>
    </source>
</evidence>
<dbReference type="Pfam" id="PF23598">
    <property type="entry name" value="LRR_14"/>
    <property type="match status" value="1"/>
</dbReference>
<dbReference type="CDD" id="cd00200">
    <property type="entry name" value="WD40"/>
    <property type="match status" value="1"/>
</dbReference>
<dbReference type="InterPro" id="IPR055414">
    <property type="entry name" value="LRR_R13L4/SHOC2-like"/>
</dbReference>
<dbReference type="FunFam" id="3.80.10.10:FF:000408">
    <property type="entry name" value="Adenylate cyclase"/>
    <property type="match status" value="1"/>
</dbReference>
<dbReference type="InterPro" id="IPR056150">
    <property type="entry name" value="WD40_CDC20-Fz"/>
</dbReference>